<dbReference type="SUPFAM" id="SSF101941">
    <property type="entry name" value="NAC domain"/>
    <property type="match status" value="1"/>
</dbReference>
<sequence>MAEQTINGVPQPPLLPPGYRFHPTSSELFRHYLYDKVTKGSCQWCIVSDTDILAVPPWDLPGMDSNEKEGYYFYARERKSKSAGSKRNNRVIKLNKQAFWKLSFSDDIWEEGLLWGKKNTLNYFSGPNAKTDWLMYEFVLDPSLAKGNDGNVVLCKVYKKKDLKEEKRGRDPEGSNVRGKGKGKSCPGGSEKGAKIVPCLDVDSGQPLKRRRMNSCFPQLNQKTEFADGALSSATPLNIQETHHSEAAIQPSFSIEHYLEGFHPTEVAASSTTNHGVDTAPVNDDPKLYYQPPAAFGSANPYIQETHSEAVIQPSLSTEPYIEGIHLSEVAASSTTNQCVDAAPVDDRKLYYQHPATFGSAMPYSQETHPADAAPCTINQSSPTEPYTMAASSSSSITPTDDRNVYDTEPEWEQEIHQYLSFDPIDQLNDCDDFDKEYFAPFFNM</sequence>
<feature type="domain" description="NAC" evidence="6">
    <location>
        <begin position="15"/>
        <end position="160"/>
    </location>
</feature>
<dbReference type="AlphaFoldDB" id="A0AAV5HVK7"/>
<dbReference type="Pfam" id="PF02365">
    <property type="entry name" value="NAM"/>
    <property type="match status" value="1"/>
</dbReference>
<protein>
    <recommendedName>
        <fullName evidence="6">NAC domain-containing protein</fullName>
    </recommendedName>
</protein>
<evidence type="ECO:0000313" key="8">
    <source>
        <dbReference type="Proteomes" id="UP001054252"/>
    </source>
</evidence>
<dbReference type="Proteomes" id="UP001054252">
    <property type="component" value="Unassembled WGS sequence"/>
</dbReference>
<feature type="region of interest" description="Disordered" evidence="5">
    <location>
        <begin position="165"/>
        <end position="190"/>
    </location>
</feature>
<name>A0AAV5HVK7_9ROSI</name>
<organism evidence="7 8">
    <name type="scientific">Rubroshorea leprosula</name>
    <dbReference type="NCBI Taxonomy" id="152421"/>
    <lineage>
        <taxon>Eukaryota</taxon>
        <taxon>Viridiplantae</taxon>
        <taxon>Streptophyta</taxon>
        <taxon>Embryophyta</taxon>
        <taxon>Tracheophyta</taxon>
        <taxon>Spermatophyta</taxon>
        <taxon>Magnoliopsida</taxon>
        <taxon>eudicotyledons</taxon>
        <taxon>Gunneridae</taxon>
        <taxon>Pentapetalae</taxon>
        <taxon>rosids</taxon>
        <taxon>malvids</taxon>
        <taxon>Malvales</taxon>
        <taxon>Dipterocarpaceae</taxon>
        <taxon>Rubroshorea</taxon>
    </lineage>
</organism>
<comment type="caution">
    <text evidence="7">The sequence shown here is derived from an EMBL/GenBank/DDBJ whole genome shotgun (WGS) entry which is preliminary data.</text>
</comment>
<dbReference type="PANTHER" id="PTHR31719:SF43">
    <property type="entry name" value="NAC TRANSCRIPTION FACTOR 56"/>
    <property type="match status" value="1"/>
</dbReference>
<dbReference type="GO" id="GO:0006355">
    <property type="term" value="P:regulation of DNA-templated transcription"/>
    <property type="evidence" value="ECO:0007669"/>
    <property type="project" value="InterPro"/>
</dbReference>
<feature type="compositionally biased region" description="Polar residues" evidence="5">
    <location>
        <begin position="378"/>
        <end position="399"/>
    </location>
</feature>
<evidence type="ECO:0000256" key="3">
    <source>
        <dbReference type="ARBA" id="ARBA00023163"/>
    </source>
</evidence>
<dbReference type="PANTHER" id="PTHR31719">
    <property type="entry name" value="NAC TRANSCRIPTION FACTOR 56"/>
    <property type="match status" value="1"/>
</dbReference>
<evidence type="ECO:0000256" key="4">
    <source>
        <dbReference type="ARBA" id="ARBA00023242"/>
    </source>
</evidence>
<accession>A0AAV5HVK7</accession>
<evidence type="ECO:0000259" key="6">
    <source>
        <dbReference type="PROSITE" id="PS51005"/>
    </source>
</evidence>
<keyword evidence="8" id="KW-1185">Reference proteome</keyword>
<evidence type="ECO:0000256" key="1">
    <source>
        <dbReference type="ARBA" id="ARBA00023015"/>
    </source>
</evidence>
<evidence type="ECO:0000313" key="7">
    <source>
        <dbReference type="EMBL" id="GKU89732.1"/>
    </source>
</evidence>
<dbReference type="EMBL" id="BPVZ01000003">
    <property type="protein sequence ID" value="GKU89732.1"/>
    <property type="molecule type" value="Genomic_DNA"/>
</dbReference>
<evidence type="ECO:0000256" key="5">
    <source>
        <dbReference type="SAM" id="MobiDB-lite"/>
    </source>
</evidence>
<dbReference type="Gene3D" id="2.170.150.80">
    <property type="entry name" value="NAC domain"/>
    <property type="match status" value="1"/>
</dbReference>
<proteinExistence type="predicted"/>
<dbReference type="InterPro" id="IPR003441">
    <property type="entry name" value="NAC-dom"/>
</dbReference>
<feature type="region of interest" description="Disordered" evidence="5">
    <location>
        <begin position="378"/>
        <end position="405"/>
    </location>
</feature>
<dbReference type="GO" id="GO:0003677">
    <property type="term" value="F:DNA binding"/>
    <property type="evidence" value="ECO:0007669"/>
    <property type="project" value="UniProtKB-KW"/>
</dbReference>
<dbReference type="InterPro" id="IPR036093">
    <property type="entry name" value="NAC_dom_sf"/>
</dbReference>
<keyword evidence="2" id="KW-0238">DNA-binding</keyword>
<dbReference type="PROSITE" id="PS51005">
    <property type="entry name" value="NAC"/>
    <property type="match status" value="1"/>
</dbReference>
<reference evidence="7 8" key="1">
    <citation type="journal article" date="2021" name="Commun. Biol.">
        <title>The genome of Shorea leprosula (Dipterocarpaceae) highlights the ecological relevance of drought in aseasonal tropical rainforests.</title>
        <authorList>
            <person name="Ng K.K.S."/>
            <person name="Kobayashi M.J."/>
            <person name="Fawcett J.A."/>
            <person name="Hatakeyama M."/>
            <person name="Paape T."/>
            <person name="Ng C.H."/>
            <person name="Ang C.C."/>
            <person name="Tnah L.H."/>
            <person name="Lee C.T."/>
            <person name="Nishiyama T."/>
            <person name="Sese J."/>
            <person name="O'Brien M.J."/>
            <person name="Copetti D."/>
            <person name="Mohd Noor M.I."/>
            <person name="Ong R.C."/>
            <person name="Putra M."/>
            <person name="Sireger I.Z."/>
            <person name="Indrioko S."/>
            <person name="Kosugi Y."/>
            <person name="Izuno A."/>
            <person name="Isagi Y."/>
            <person name="Lee S.L."/>
            <person name="Shimizu K.K."/>
        </authorList>
    </citation>
    <scope>NUCLEOTIDE SEQUENCE [LARGE SCALE GENOMIC DNA]</scope>
    <source>
        <strain evidence="7">214</strain>
    </source>
</reference>
<gene>
    <name evidence="7" type="ORF">SLEP1_g3828</name>
</gene>
<keyword evidence="4" id="KW-0539">Nucleus</keyword>
<evidence type="ECO:0000256" key="2">
    <source>
        <dbReference type="ARBA" id="ARBA00023125"/>
    </source>
</evidence>
<keyword evidence="3" id="KW-0804">Transcription</keyword>
<keyword evidence="1" id="KW-0805">Transcription regulation</keyword>